<gene>
    <name evidence="10" type="ORF">HNR73_001864</name>
</gene>
<evidence type="ECO:0000256" key="4">
    <source>
        <dbReference type="ARBA" id="ARBA00013244"/>
    </source>
</evidence>
<dbReference type="InterPro" id="IPR000801">
    <property type="entry name" value="Esterase-like"/>
</dbReference>
<feature type="chain" id="PRO_5039541586" description="Acyl-CoA:diacylglycerol acyltransferase" evidence="9">
    <location>
        <begin position="22"/>
        <end position="289"/>
    </location>
</feature>
<dbReference type="PROSITE" id="PS51318">
    <property type="entry name" value="TAT"/>
    <property type="match status" value="1"/>
</dbReference>
<feature type="signal peptide" evidence="9">
    <location>
        <begin position="1"/>
        <end position="21"/>
    </location>
</feature>
<dbReference type="InterPro" id="IPR006311">
    <property type="entry name" value="TAT_signal"/>
</dbReference>
<dbReference type="Gene3D" id="3.40.50.1820">
    <property type="entry name" value="alpha/beta hydrolase"/>
    <property type="match status" value="1"/>
</dbReference>
<keyword evidence="9" id="KW-0732">Signal</keyword>
<evidence type="ECO:0000256" key="8">
    <source>
        <dbReference type="ARBA" id="ARBA00048109"/>
    </source>
</evidence>
<evidence type="ECO:0000256" key="1">
    <source>
        <dbReference type="ARBA" id="ARBA00000697"/>
    </source>
</evidence>
<comment type="caution">
    <text evidence="10">The sequence shown here is derived from an EMBL/GenBank/DDBJ whole genome shotgun (WGS) entry which is preliminary data.</text>
</comment>
<reference evidence="10 11" key="1">
    <citation type="submission" date="2020-08" db="EMBL/GenBank/DDBJ databases">
        <title>Genomic Encyclopedia of Type Strains, Phase IV (KMG-IV): sequencing the most valuable type-strain genomes for metagenomic binning, comparative biology and taxonomic classification.</title>
        <authorList>
            <person name="Goeker M."/>
        </authorList>
    </citation>
    <scope>NUCLEOTIDE SEQUENCE [LARGE SCALE GENOMIC DNA]</scope>
    <source>
        <strain evidence="10 11">YIM 65646</strain>
    </source>
</reference>
<comment type="similarity">
    <text evidence="2">Belongs to the mycobacterial A85 antigen family.</text>
</comment>
<dbReference type="EC" id="2.3.1.20" evidence="4"/>
<keyword evidence="11" id="KW-1185">Reference proteome</keyword>
<proteinExistence type="inferred from homology"/>
<dbReference type="EC" id="2.3.1.122" evidence="3"/>
<sequence length="289" mass="29845">MPTRRKLLIAGGAAAGLTALAAGLVEARVLPGRATVHEFLGLTGEDGVVPDIEPGERLTGSFVSAAIPGTETAWAVALPPGRPADGLPVAVYLHGRGADHRHAETVGLGHFLAAAVGAGVPPFALAAVDGGADGFWHPRASGDPERMIVEEFLPRLSTLGLSTARIGLLGHSMGGFGALSVAGRHRDTVAAAVAVSPAIWRGFDEAQPGAFDDVADFDRHDLFTRRPELAGLPLRVDCGNDDPFAPNVADYLDGLPDCEGGMTPGLHTDGFLRRVAPAGLAFLGERLAR</sequence>
<dbReference type="GO" id="GO:0004144">
    <property type="term" value="F:diacylglycerol O-acyltransferase activity"/>
    <property type="evidence" value="ECO:0007669"/>
    <property type="project" value="UniProtKB-EC"/>
</dbReference>
<evidence type="ECO:0000256" key="3">
    <source>
        <dbReference type="ARBA" id="ARBA00012820"/>
    </source>
</evidence>
<organism evidence="10 11">
    <name type="scientific">Phytomonospora endophytica</name>
    <dbReference type="NCBI Taxonomy" id="714109"/>
    <lineage>
        <taxon>Bacteria</taxon>
        <taxon>Bacillati</taxon>
        <taxon>Actinomycetota</taxon>
        <taxon>Actinomycetes</taxon>
        <taxon>Micromonosporales</taxon>
        <taxon>Micromonosporaceae</taxon>
        <taxon>Phytomonospora</taxon>
    </lineage>
</organism>
<evidence type="ECO:0000313" key="11">
    <source>
        <dbReference type="Proteomes" id="UP000548476"/>
    </source>
</evidence>
<evidence type="ECO:0000256" key="2">
    <source>
        <dbReference type="ARBA" id="ARBA00005874"/>
    </source>
</evidence>
<dbReference type="EMBL" id="JACHGT010000003">
    <property type="protein sequence ID" value="MBB6034014.1"/>
    <property type="molecule type" value="Genomic_DNA"/>
</dbReference>
<accession>A0A841FDW7</accession>
<evidence type="ECO:0000313" key="10">
    <source>
        <dbReference type="EMBL" id="MBB6034014.1"/>
    </source>
</evidence>
<dbReference type="InterPro" id="IPR050583">
    <property type="entry name" value="Mycobacterial_A85_antigen"/>
</dbReference>
<protein>
    <recommendedName>
        <fullName evidence="7">Acyl-CoA:diacylglycerol acyltransferase</fullName>
        <ecNumber evidence="3">2.3.1.122</ecNumber>
        <ecNumber evidence="4">2.3.1.20</ecNumber>
    </recommendedName>
</protein>
<dbReference type="SUPFAM" id="SSF53474">
    <property type="entry name" value="alpha/beta-Hydrolases"/>
    <property type="match status" value="1"/>
</dbReference>
<dbReference type="PANTHER" id="PTHR48098:SF1">
    <property type="entry name" value="DIACYLGLYCEROL ACYLTRANSFERASE_MYCOLYLTRANSFERASE AG85A"/>
    <property type="match status" value="1"/>
</dbReference>
<comment type="catalytic activity">
    <reaction evidence="8">
        <text>an acyl-CoA + a 1,2-diacyl-sn-glycerol = a triacyl-sn-glycerol + CoA</text>
        <dbReference type="Rhea" id="RHEA:10868"/>
        <dbReference type="ChEBI" id="CHEBI:17815"/>
        <dbReference type="ChEBI" id="CHEBI:57287"/>
        <dbReference type="ChEBI" id="CHEBI:58342"/>
        <dbReference type="ChEBI" id="CHEBI:64615"/>
        <dbReference type="EC" id="2.3.1.20"/>
    </reaction>
</comment>
<dbReference type="InterPro" id="IPR029058">
    <property type="entry name" value="AB_hydrolase_fold"/>
</dbReference>
<keyword evidence="5" id="KW-0808">Transferase</keyword>
<dbReference type="PANTHER" id="PTHR48098">
    <property type="entry name" value="ENTEROCHELIN ESTERASE-RELATED"/>
    <property type="match status" value="1"/>
</dbReference>
<keyword evidence="6" id="KW-0012">Acyltransferase</keyword>
<evidence type="ECO:0000256" key="6">
    <source>
        <dbReference type="ARBA" id="ARBA00023315"/>
    </source>
</evidence>
<comment type="catalytic activity">
    <reaction evidence="1">
        <text>2 alpha,alpha'-trehalose 6-mycolate = alpha,alpha'-trehalose 6,6'-bismycolate + alpha,alpha-trehalose</text>
        <dbReference type="Rhea" id="RHEA:23472"/>
        <dbReference type="ChEBI" id="CHEBI:16551"/>
        <dbReference type="ChEBI" id="CHEBI:18195"/>
        <dbReference type="ChEBI" id="CHEBI:18234"/>
        <dbReference type="EC" id="2.3.1.122"/>
    </reaction>
</comment>
<dbReference type="GO" id="GO:0050348">
    <property type="term" value="F:trehalose O-mycolyltransferase activity"/>
    <property type="evidence" value="ECO:0007669"/>
    <property type="project" value="UniProtKB-EC"/>
</dbReference>
<evidence type="ECO:0000256" key="7">
    <source>
        <dbReference type="ARBA" id="ARBA00032572"/>
    </source>
</evidence>
<dbReference type="Pfam" id="PF00756">
    <property type="entry name" value="Esterase"/>
    <property type="match status" value="1"/>
</dbReference>
<evidence type="ECO:0000256" key="5">
    <source>
        <dbReference type="ARBA" id="ARBA00022679"/>
    </source>
</evidence>
<dbReference type="AlphaFoldDB" id="A0A841FDW7"/>
<evidence type="ECO:0000256" key="9">
    <source>
        <dbReference type="SAM" id="SignalP"/>
    </source>
</evidence>
<name>A0A841FDW7_9ACTN</name>
<dbReference type="Proteomes" id="UP000548476">
    <property type="component" value="Unassembled WGS sequence"/>
</dbReference>
<dbReference type="RefSeq" id="WP_184786855.1">
    <property type="nucleotide sequence ID" value="NZ_BONT01000013.1"/>
</dbReference>